<dbReference type="EMBL" id="CP093348">
    <property type="protein sequence ID" value="WOH03658.1"/>
    <property type="molecule type" value="Genomic_DNA"/>
</dbReference>
<accession>A0AAF0X9D5</accession>
<dbReference type="Pfam" id="PF05699">
    <property type="entry name" value="Dimer_Tnp_hAT"/>
    <property type="match status" value="1"/>
</dbReference>
<keyword evidence="3" id="KW-1185">Reference proteome</keyword>
<dbReference type="InterPro" id="IPR008906">
    <property type="entry name" value="HATC_C_dom"/>
</dbReference>
<protein>
    <recommendedName>
        <fullName evidence="1">HAT C-terminal dimerisation domain-containing protein</fullName>
    </recommendedName>
</protein>
<sequence>MNLIFVNYQIPPSTVNITKFPVLSLIAKDVLAIPVSTVASESAFSVGGRVLDSFRSSLTPKVVEALICGQDWIRAAPLPSVEENIDDVEKLEVFYADFAAVFPQIAVNF</sequence>
<reference evidence="2" key="1">
    <citation type="journal article" date="2016" name="Nat. Genet.">
        <title>A high-quality carrot genome assembly provides new insights into carotenoid accumulation and asterid genome evolution.</title>
        <authorList>
            <person name="Iorizzo M."/>
            <person name="Ellison S."/>
            <person name="Senalik D."/>
            <person name="Zeng P."/>
            <person name="Satapoomin P."/>
            <person name="Huang J."/>
            <person name="Bowman M."/>
            <person name="Iovene M."/>
            <person name="Sanseverino W."/>
            <person name="Cavagnaro P."/>
            <person name="Yildiz M."/>
            <person name="Macko-Podgorni A."/>
            <person name="Moranska E."/>
            <person name="Grzebelus E."/>
            <person name="Grzebelus D."/>
            <person name="Ashrafi H."/>
            <person name="Zheng Z."/>
            <person name="Cheng S."/>
            <person name="Spooner D."/>
            <person name="Van Deynze A."/>
            <person name="Simon P."/>
        </authorList>
    </citation>
    <scope>NUCLEOTIDE SEQUENCE</scope>
    <source>
        <tissue evidence="2">Leaf</tissue>
    </source>
</reference>
<dbReference type="Proteomes" id="UP000077755">
    <property type="component" value="Chromosome 6"/>
</dbReference>
<feature type="domain" description="HAT C-terminal dimerisation" evidence="1">
    <location>
        <begin position="15"/>
        <end position="73"/>
    </location>
</feature>
<dbReference type="InterPro" id="IPR012337">
    <property type="entry name" value="RNaseH-like_sf"/>
</dbReference>
<dbReference type="GO" id="GO:0046983">
    <property type="term" value="F:protein dimerization activity"/>
    <property type="evidence" value="ECO:0007669"/>
    <property type="project" value="InterPro"/>
</dbReference>
<evidence type="ECO:0000259" key="1">
    <source>
        <dbReference type="Pfam" id="PF05699"/>
    </source>
</evidence>
<reference evidence="2" key="2">
    <citation type="submission" date="2022-03" db="EMBL/GenBank/DDBJ databases">
        <title>Draft title - Genomic analysis of global carrot germplasm unveils the trajectory of domestication and the origin of high carotenoid orange carrot.</title>
        <authorList>
            <person name="Iorizzo M."/>
            <person name="Ellison S."/>
            <person name="Senalik D."/>
            <person name="Macko-Podgorni A."/>
            <person name="Grzebelus D."/>
            <person name="Bostan H."/>
            <person name="Rolling W."/>
            <person name="Curaba J."/>
            <person name="Simon P."/>
        </authorList>
    </citation>
    <scope>NUCLEOTIDE SEQUENCE</scope>
    <source>
        <tissue evidence="2">Leaf</tissue>
    </source>
</reference>
<evidence type="ECO:0000313" key="3">
    <source>
        <dbReference type="Proteomes" id="UP000077755"/>
    </source>
</evidence>
<dbReference type="PANTHER" id="PTHR23272">
    <property type="entry name" value="BED FINGER-RELATED"/>
    <property type="match status" value="1"/>
</dbReference>
<dbReference type="AlphaFoldDB" id="A0AAF0X9D5"/>
<organism evidence="2 3">
    <name type="scientific">Daucus carota subsp. sativus</name>
    <name type="common">Carrot</name>
    <dbReference type="NCBI Taxonomy" id="79200"/>
    <lineage>
        <taxon>Eukaryota</taxon>
        <taxon>Viridiplantae</taxon>
        <taxon>Streptophyta</taxon>
        <taxon>Embryophyta</taxon>
        <taxon>Tracheophyta</taxon>
        <taxon>Spermatophyta</taxon>
        <taxon>Magnoliopsida</taxon>
        <taxon>eudicotyledons</taxon>
        <taxon>Gunneridae</taxon>
        <taxon>Pentapetalae</taxon>
        <taxon>asterids</taxon>
        <taxon>campanulids</taxon>
        <taxon>Apiales</taxon>
        <taxon>Apiaceae</taxon>
        <taxon>Apioideae</taxon>
        <taxon>Scandiceae</taxon>
        <taxon>Daucinae</taxon>
        <taxon>Daucus</taxon>
        <taxon>Daucus sect. Daucus</taxon>
    </lineage>
</organism>
<dbReference type="SUPFAM" id="SSF53098">
    <property type="entry name" value="Ribonuclease H-like"/>
    <property type="match status" value="1"/>
</dbReference>
<dbReference type="PANTHER" id="PTHR23272:SF187">
    <property type="entry name" value="AC9 TRANSPOSASE-RELATED"/>
    <property type="match status" value="1"/>
</dbReference>
<name>A0AAF0X9D5_DAUCS</name>
<evidence type="ECO:0000313" key="2">
    <source>
        <dbReference type="EMBL" id="WOH03658.1"/>
    </source>
</evidence>
<proteinExistence type="predicted"/>
<gene>
    <name evidence="2" type="ORF">DCAR_0623057</name>
</gene>